<dbReference type="PRINTS" id="PR00080">
    <property type="entry name" value="SDRFAMILY"/>
</dbReference>
<accession>A0A139NZR4</accession>
<evidence type="ECO:0000313" key="4">
    <source>
        <dbReference type="Proteomes" id="UP000070678"/>
    </source>
</evidence>
<sequence length="232" mass="25229">MTRRVLITGVSSGIGLAQARLFLEKGYQVYGVDQGEKPDLQGDFHFLQRDLTLDLAPIFDWCPYVDVLCNTAGVLDEYKPLLEQSAQEIQEIFEINYITPVELTRHYLIQMLENKKGIIINMCSIASSLAGGGGHAYTSSKHALAGFTKQLALDYAEAGIQVFGIAPGAVKTAMTAADFEPGGLADWVASETPIKRWIEPEEVAEISLFLASGKASAMQGQILTIDGGWSLK</sequence>
<proteinExistence type="inferred from homology"/>
<dbReference type="Pfam" id="PF13561">
    <property type="entry name" value="adh_short_C2"/>
    <property type="match status" value="1"/>
</dbReference>
<gene>
    <name evidence="3" type="ORF">SORDD15_00743</name>
</gene>
<dbReference type="SUPFAM" id="SSF51735">
    <property type="entry name" value="NAD(P)-binding Rossmann-fold domains"/>
    <property type="match status" value="1"/>
</dbReference>
<reference evidence="3 4" key="1">
    <citation type="submission" date="2016-01" db="EMBL/GenBank/DDBJ databases">
        <title>Highly variable Streptococcus oralis are common among viridans streptococci isolated from primates.</title>
        <authorList>
            <person name="Denapaite D."/>
            <person name="Rieger M."/>
            <person name="Koendgen S."/>
            <person name="Brueckner R."/>
            <person name="Ochigava I."/>
            <person name="Kappeler P."/>
            <person name="Maetz-Rensing K."/>
            <person name="Leendertz F."/>
            <person name="Hakenbeck R."/>
        </authorList>
    </citation>
    <scope>NUCLEOTIDE SEQUENCE [LARGE SCALE GENOMIC DNA]</scope>
    <source>
        <strain evidence="3 4">DD15</strain>
    </source>
</reference>
<evidence type="ECO:0000256" key="1">
    <source>
        <dbReference type="ARBA" id="ARBA00006484"/>
    </source>
</evidence>
<dbReference type="Proteomes" id="UP000070678">
    <property type="component" value="Unassembled WGS sequence"/>
</dbReference>
<dbReference type="PANTHER" id="PTHR43477">
    <property type="entry name" value="DIHYDROANTICAPSIN 7-DEHYDROGENASE"/>
    <property type="match status" value="1"/>
</dbReference>
<dbReference type="PROSITE" id="PS00061">
    <property type="entry name" value="ADH_SHORT"/>
    <property type="match status" value="1"/>
</dbReference>
<dbReference type="AlphaFoldDB" id="A0A139NZR4"/>
<dbReference type="CDD" id="cd05233">
    <property type="entry name" value="SDR_c"/>
    <property type="match status" value="1"/>
</dbReference>
<name>A0A139NZR4_STROR</name>
<organism evidence="3 4">
    <name type="scientific">Streptococcus oralis</name>
    <dbReference type="NCBI Taxonomy" id="1303"/>
    <lineage>
        <taxon>Bacteria</taxon>
        <taxon>Bacillati</taxon>
        <taxon>Bacillota</taxon>
        <taxon>Bacilli</taxon>
        <taxon>Lactobacillales</taxon>
        <taxon>Streptococcaceae</taxon>
        <taxon>Streptococcus</taxon>
    </lineage>
</organism>
<dbReference type="InterPro" id="IPR020904">
    <property type="entry name" value="Sc_DH/Rdtase_CS"/>
</dbReference>
<dbReference type="PATRIC" id="fig|1303.78.peg.801"/>
<dbReference type="NCBIfam" id="NF005118">
    <property type="entry name" value="PRK06550.1"/>
    <property type="match status" value="1"/>
</dbReference>
<dbReference type="PRINTS" id="PR00081">
    <property type="entry name" value="GDHRDH"/>
</dbReference>
<keyword evidence="2 3" id="KW-0560">Oxidoreductase</keyword>
<dbReference type="InterPro" id="IPR002347">
    <property type="entry name" value="SDR_fam"/>
</dbReference>
<protein>
    <submittedName>
        <fullName evidence="3">3-oxoacyl-(Acyl-carrier protein) reductase</fullName>
        <ecNumber evidence="3">1.1.1.100</ecNumber>
    </submittedName>
</protein>
<dbReference type="EMBL" id="LQNX01000049">
    <property type="protein sequence ID" value="KXT81353.1"/>
    <property type="molecule type" value="Genomic_DNA"/>
</dbReference>
<evidence type="ECO:0000256" key="2">
    <source>
        <dbReference type="ARBA" id="ARBA00023002"/>
    </source>
</evidence>
<comment type="caution">
    <text evidence="3">The sequence shown here is derived from an EMBL/GenBank/DDBJ whole genome shotgun (WGS) entry which is preliminary data.</text>
</comment>
<dbReference type="Gene3D" id="3.40.50.720">
    <property type="entry name" value="NAD(P)-binding Rossmann-like Domain"/>
    <property type="match status" value="1"/>
</dbReference>
<dbReference type="InterPro" id="IPR036291">
    <property type="entry name" value="NAD(P)-bd_dom_sf"/>
</dbReference>
<dbReference type="EC" id="1.1.1.100" evidence="3"/>
<evidence type="ECO:0000313" key="3">
    <source>
        <dbReference type="EMBL" id="KXT81353.1"/>
    </source>
</evidence>
<dbReference type="PANTHER" id="PTHR43477:SF1">
    <property type="entry name" value="DIHYDROANTICAPSIN 7-DEHYDROGENASE"/>
    <property type="match status" value="1"/>
</dbReference>
<dbReference type="RefSeq" id="WP_061414540.1">
    <property type="nucleotide sequence ID" value="NZ_KQ969521.1"/>
</dbReference>
<dbReference type="GO" id="GO:0004316">
    <property type="term" value="F:3-oxoacyl-[acyl-carrier-protein] reductase (NADPH) activity"/>
    <property type="evidence" value="ECO:0007669"/>
    <property type="project" value="UniProtKB-EC"/>
</dbReference>
<comment type="similarity">
    <text evidence="1">Belongs to the short-chain dehydrogenases/reductases (SDR) family.</text>
</comment>
<dbReference type="InterPro" id="IPR051122">
    <property type="entry name" value="SDR_DHRS6-like"/>
</dbReference>
<dbReference type="OrthoDB" id="9803333at2"/>